<comment type="caution">
    <text evidence="3">The sequence shown here is derived from an EMBL/GenBank/DDBJ whole genome shotgun (WGS) entry which is preliminary data.</text>
</comment>
<dbReference type="OrthoDB" id="3539644at2759"/>
<evidence type="ECO:0000313" key="3">
    <source>
        <dbReference type="EMBL" id="TGO55046.1"/>
    </source>
</evidence>
<evidence type="ECO:0000256" key="1">
    <source>
        <dbReference type="SAM" id="MobiDB-lite"/>
    </source>
</evidence>
<keyword evidence="2" id="KW-0472">Membrane</keyword>
<keyword evidence="2" id="KW-0812">Transmembrane</keyword>
<dbReference type="AlphaFoldDB" id="A0A4Z1I125"/>
<feature type="compositionally biased region" description="Polar residues" evidence="1">
    <location>
        <begin position="72"/>
        <end position="102"/>
    </location>
</feature>
<dbReference type="EMBL" id="PQXN01000097">
    <property type="protein sequence ID" value="TGO55046.1"/>
    <property type="molecule type" value="Genomic_DNA"/>
</dbReference>
<sequence length="702" mass="76820">MSYSDDLFNSENNPGNNWNEDDSDELSPTDGYFNSNQIPQNMIPDPTLSQEKDKSKAQDAKGDFPRDDDAPSTLQMSSHTNASSHATQHPRHSQTPSDSLHASSYRRGENSFPEHQPFFEQPPPAYIASAASSPFSAQGQHTPIHCNTFSQHRLEEVLPREPQSMGGPAGNPEIDEKTPLWLDRTPKKISFRREIIIKALGLGLALTIAAVILGAILTGKSNSDSNMGGGPTFPDTIHDGGSYCQHVSKSEQTTFEITDAAGLVVIQEFYQQESPHYGPEVKTAGEVRIRNLPSNSNEGKAHFTVEVKLSHPELSVLKTLDELDGSLKISTPRFANLGIHENPCISLEITAWIPEDAEIYKVFFDLVTLTIRIFDDVNVKIVRDATLKTISGHVRFPNDSTSSISHASLSTKDEPKTQFDFDSRHIIVETVSGRIEGTYPLYDLLKVSSQSGAIGIEVKPKPALESAAAPATLDIHTSSGKIEISSPIKYPKATYLREYITRVKSLSGAIQGDFFVGSTGTFDTASSRIQLMVRPVLSATSDDDDDESQNEFSTHSVSGNTHVTLLDPWFNLPSLNGNVRNSAIGSTPDSHYSPYTSALIDSSSSSSLQAYRSKLRTFHSTHKTSSGSIEAYYPLAWIGNIEAKTISGRIELEGKGIDIVERHDGWGYKNIKARKGVERDEDGSSVKLETLNAAIALRISEA</sequence>
<evidence type="ECO:0008006" key="5">
    <source>
        <dbReference type="Google" id="ProtNLM"/>
    </source>
</evidence>
<keyword evidence="2" id="KW-1133">Transmembrane helix</keyword>
<evidence type="ECO:0000256" key="2">
    <source>
        <dbReference type="SAM" id="Phobius"/>
    </source>
</evidence>
<feature type="compositionally biased region" description="Basic and acidic residues" evidence="1">
    <location>
        <begin position="50"/>
        <end position="69"/>
    </location>
</feature>
<reference evidence="3 4" key="1">
    <citation type="submission" date="2017-12" db="EMBL/GenBank/DDBJ databases">
        <title>Comparative genomics of Botrytis spp.</title>
        <authorList>
            <person name="Valero-Jimenez C.A."/>
            <person name="Tapia P."/>
            <person name="Veloso J."/>
            <person name="Silva-Moreno E."/>
            <person name="Staats M."/>
            <person name="Valdes J.H."/>
            <person name="Van Kan J.A.L."/>
        </authorList>
    </citation>
    <scope>NUCLEOTIDE SEQUENCE [LARGE SCALE GENOMIC DNA]</scope>
    <source>
        <strain evidence="3 4">MUCL11595</strain>
    </source>
</reference>
<proteinExistence type="predicted"/>
<organism evidence="3 4">
    <name type="scientific">Botryotinia convoluta</name>
    <dbReference type="NCBI Taxonomy" id="54673"/>
    <lineage>
        <taxon>Eukaryota</taxon>
        <taxon>Fungi</taxon>
        <taxon>Dikarya</taxon>
        <taxon>Ascomycota</taxon>
        <taxon>Pezizomycotina</taxon>
        <taxon>Leotiomycetes</taxon>
        <taxon>Helotiales</taxon>
        <taxon>Sclerotiniaceae</taxon>
        <taxon>Botryotinia</taxon>
    </lineage>
</organism>
<keyword evidence="4" id="KW-1185">Reference proteome</keyword>
<dbReference type="Proteomes" id="UP000297527">
    <property type="component" value="Unassembled WGS sequence"/>
</dbReference>
<protein>
    <recommendedName>
        <fullName evidence="5">Adhesin domain-containing protein</fullName>
    </recommendedName>
</protein>
<feature type="compositionally biased region" description="Low complexity" evidence="1">
    <location>
        <begin position="9"/>
        <end position="18"/>
    </location>
</feature>
<accession>A0A4Z1I125</accession>
<feature type="region of interest" description="Disordered" evidence="1">
    <location>
        <begin position="1"/>
        <end position="126"/>
    </location>
</feature>
<evidence type="ECO:0000313" key="4">
    <source>
        <dbReference type="Proteomes" id="UP000297527"/>
    </source>
</evidence>
<feature type="transmembrane region" description="Helical" evidence="2">
    <location>
        <begin position="195"/>
        <end position="217"/>
    </location>
</feature>
<gene>
    <name evidence="3" type="ORF">BCON_0097g00020</name>
</gene>
<name>A0A4Z1I125_9HELO</name>